<dbReference type="SUPFAM" id="SSF48452">
    <property type="entry name" value="TPR-like"/>
    <property type="match status" value="1"/>
</dbReference>
<keyword evidence="5 7" id="KW-0802">TPR repeat</keyword>
<dbReference type="PROSITE" id="PS50005">
    <property type="entry name" value="TPR"/>
    <property type="match status" value="2"/>
</dbReference>
<dbReference type="EMBL" id="JBDJPC010000006">
    <property type="protein sequence ID" value="KAL1497312.1"/>
    <property type="molecule type" value="Genomic_DNA"/>
</dbReference>
<evidence type="ECO:0000256" key="1">
    <source>
        <dbReference type="ARBA" id="ARBA00022618"/>
    </source>
</evidence>
<dbReference type="Pfam" id="PF13424">
    <property type="entry name" value="TPR_12"/>
    <property type="match status" value="1"/>
</dbReference>
<dbReference type="Pfam" id="PF12895">
    <property type="entry name" value="ANAPC3"/>
    <property type="match status" value="1"/>
</dbReference>
<evidence type="ECO:0000256" key="3">
    <source>
        <dbReference type="ARBA" id="ARBA00022776"/>
    </source>
</evidence>
<keyword evidence="2" id="KW-0677">Repeat</keyword>
<evidence type="ECO:0008006" key="10">
    <source>
        <dbReference type="Google" id="ProtNLM"/>
    </source>
</evidence>
<dbReference type="GO" id="GO:0051301">
    <property type="term" value="P:cell division"/>
    <property type="evidence" value="ECO:0007669"/>
    <property type="project" value="UniProtKB-KW"/>
</dbReference>
<dbReference type="InterPro" id="IPR019734">
    <property type="entry name" value="TPR_rpt"/>
</dbReference>
<feature type="repeat" description="TPR" evidence="7">
    <location>
        <begin position="517"/>
        <end position="550"/>
    </location>
</feature>
<evidence type="ECO:0000256" key="4">
    <source>
        <dbReference type="ARBA" id="ARBA00022786"/>
    </source>
</evidence>
<dbReference type="Gene3D" id="1.25.40.10">
    <property type="entry name" value="Tetratricopeptide repeat domain"/>
    <property type="match status" value="1"/>
</dbReference>
<keyword evidence="9" id="KW-1185">Reference proteome</keyword>
<name>A0ABD1ELF1_HYPHA</name>
<keyword evidence="6" id="KW-0131">Cell cycle</keyword>
<dbReference type="Proteomes" id="UP001566132">
    <property type="component" value="Unassembled WGS sequence"/>
</dbReference>
<evidence type="ECO:0000313" key="9">
    <source>
        <dbReference type="Proteomes" id="UP001566132"/>
    </source>
</evidence>
<gene>
    <name evidence="8" type="ORF">ABEB36_008296</name>
</gene>
<dbReference type="PROSITE" id="PS50293">
    <property type="entry name" value="TPR_REGION"/>
    <property type="match status" value="1"/>
</dbReference>
<evidence type="ECO:0000256" key="2">
    <source>
        <dbReference type="ARBA" id="ARBA00022737"/>
    </source>
</evidence>
<keyword evidence="3" id="KW-0498">Mitosis</keyword>
<feature type="repeat" description="TPR" evidence="7">
    <location>
        <begin position="483"/>
        <end position="516"/>
    </location>
</feature>
<evidence type="ECO:0000256" key="6">
    <source>
        <dbReference type="ARBA" id="ARBA00023306"/>
    </source>
</evidence>
<dbReference type="PANTHER" id="PTHR12558:SF9">
    <property type="entry name" value="CELL DIVISION CYCLE PROTEIN 16 HOMOLOG"/>
    <property type="match status" value="1"/>
</dbReference>
<proteinExistence type="predicted"/>
<accession>A0ABD1ELF1</accession>
<evidence type="ECO:0000256" key="5">
    <source>
        <dbReference type="ARBA" id="ARBA00022803"/>
    </source>
</evidence>
<dbReference type="AlphaFoldDB" id="A0ABD1ELF1"/>
<sequence length="586" mass="67356">MKISGKMTELIEKYRKLVQKYLDLRSYNTAMFWADRVVVLTDNSKDVFWLAHCMYMEKQYHRAAFLLKARNLEKKNILCTSLAAKCYFEALDLEQALQVINNSDFNTPLTEGNIPPDIELGFLEDTSKSHAISSFLLLKGRILAAMDNRSLAANYYKQALRYDVYCFEALDLLTRYQMLSSQEEYELLNSLPFAEQCSIEEVEIVKHLYEMRLKKFHTPMEPKIPNLFASTPDCIRSLPGSIISTPMSSSDKMQIDSCVAVILSKFQTSLDFKVSQAEILYYNGDYDNCLKLTETVLQKDPYHEGCLPIHIACLVEYKQSTKLFSLGHKLVNLYPNKAISWYAVGCYYYVINNNDSARGNLTKATSLDKLFGPAWLVYGHSFANEKEHDQAMAAYFKASQLMKGCHLPHLYIGIECGLTNNVWLAEKFFEQAQAIAPNDPFTLQERGLICFQKQEYEKAEQYFNIALEKIRKVKRGPLTPMWAPLLNNLGHVCRKLKKYDQALEYHNEALILNPQHPATVSAVAFVYSLMDKCDEALEWFHKALSLNRDDTFSRTMLNSLLERAADDLLPYSDSPNELPNFKQSQR</sequence>
<organism evidence="8 9">
    <name type="scientific">Hypothenemus hampei</name>
    <name type="common">Coffee berry borer</name>
    <dbReference type="NCBI Taxonomy" id="57062"/>
    <lineage>
        <taxon>Eukaryota</taxon>
        <taxon>Metazoa</taxon>
        <taxon>Ecdysozoa</taxon>
        <taxon>Arthropoda</taxon>
        <taxon>Hexapoda</taxon>
        <taxon>Insecta</taxon>
        <taxon>Pterygota</taxon>
        <taxon>Neoptera</taxon>
        <taxon>Endopterygota</taxon>
        <taxon>Coleoptera</taxon>
        <taxon>Polyphaga</taxon>
        <taxon>Cucujiformia</taxon>
        <taxon>Curculionidae</taxon>
        <taxon>Scolytinae</taxon>
        <taxon>Hypothenemus</taxon>
    </lineage>
</organism>
<dbReference type="SMART" id="SM00028">
    <property type="entry name" value="TPR"/>
    <property type="match status" value="8"/>
</dbReference>
<protein>
    <recommendedName>
        <fullName evidence="10">Cell division cycle protein 16 homolog</fullName>
    </recommendedName>
</protein>
<comment type="caution">
    <text evidence="8">The sequence shown here is derived from an EMBL/GenBank/DDBJ whole genome shotgun (WGS) entry which is preliminary data.</text>
</comment>
<dbReference type="PANTHER" id="PTHR12558">
    <property type="entry name" value="CELL DIVISION CYCLE 16,23,27"/>
    <property type="match status" value="1"/>
</dbReference>
<reference evidence="8 9" key="1">
    <citation type="submission" date="2024-05" db="EMBL/GenBank/DDBJ databases">
        <title>Genetic variation in Jamaican populations of the coffee berry borer (Hypothenemus hampei).</title>
        <authorList>
            <person name="Errbii M."/>
            <person name="Myrie A."/>
        </authorList>
    </citation>
    <scope>NUCLEOTIDE SEQUENCE [LARGE SCALE GENOMIC DNA]</scope>
    <source>
        <strain evidence="8">JA-Hopewell-2020-01-JO</strain>
        <tissue evidence="8">Whole body</tissue>
    </source>
</reference>
<evidence type="ECO:0000313" key="8">
    <source>
        <dbReference type="EMBL" id="KAL1497312.1"/>
    </source>
</evidence>
<keyword evidence="4" id="KW-0833">Ubl conjugation pathway</keyword>
<dbReference type="InterPro" id="IPR011990">
    <property type="entry name" value="TPR-like_helical_dom_sf"/>
</dbReference>
<keyword evidence="1" id="KW-0132">Cell division</keyword>
<evidence type="ECO:0000256" key="7">
    <source>
        <dbReference type="PROSITE-ProRule" id="PRU00339"/>
    </source>
</evidence>